<evidence type="ECO:0000256" key="3">
    <source>
        <dbReference type="ARBA" id="ARBA00023004"/>
    </source>
</evidence>
<evidence type="ECO:0000313" key="7">
    <source>
        <dbReference type="EMBL" id="MCY1713742.1"/>
    </source>
</evidence>
<dbReference type="PANTHER" id="PTHR42988">
    <property type="entry name" value="PHOSPHOHYDROLASE"/>
    <property type="match status" value="1"/>
</dbReference>
<reference evidence="7 8" key="1">
    <citation type="submission" date="2022-11" db="EMBL/GenBank/DDBJ databases">
        <authorList>
            <person name="Caiyu Z."/>
        </authorList>
    </citation>
    <scope>NUCLEOTIDE SEQUENCE [LARGE SCALE GENOMIC DNA]</scope>
    <source>
        <strain evidence="7 8">YR-4</strain>
    </source>
</reference>
<evidence type="ECO:0000256" key="1">
    <source>
        <dbReference type="ARBA" id="ARBA00022723"/>
    </source>
</evidence>
<dbReference type="PANTHER" id="PTHR42988:SF2">
    <property type="entry name" value="CYCLIC NUCLEOTIDE PHOSPHODIESTERASE CBUA0032-RELATED"/>
    <property type="match status" value="1"/>
</dbReference>
<keyword evidence="1" id="KW-0479">Metal-binding</keyword>
<dbReference type="SUPFAM" id="SSF56300">
    <property type="entry name" value="Metallo-dependent phosphatases"/>
    <property type="match status" value="1"/>
</dbReference>
<dbReference type="InterPro" id="IPR029052">
    <property type="entry name" value="Metallo-depent_PP-like"/>
</dbReference>
<evidence type="ECO:0000256" key="4">
    <source>
        <dbReference type="ARBA" id="ARBA00025742"/>
    </source>
</evidence>
<evidence type="ECO:0000313" key="8">
    <source>
        <dbReference type="Proteomes" id="UP001082703"/>
    </source>
</evidence>
<gene>
    <name evidence="7" type="ORF">OUY18_05670</name>
</gene>
<dbReference type="Gene3D" id="3.60.21.10">
    <property type="match status" value="1"/>
</dbReference>
<feature type="domain" description="Bacterial Ig-like" evidence="6">
    <location>
        <begin position="17"/>
        <end position="67"/>
    </location>
</feature>
<name>A0ABT4BS81_9FIRM</name>
<dbReference type="Pfam" id="PF07532">
    <property type="entry name" value="Big_4"/>
    <property type="match status" value="1"/>
</dbReference>
<proteinExistence type="inferred from homology"/>
<dbReference type="InterPro" id="IPR011081">
    <property type="entry name" value="Big_4"/>
</dbReference>
<organism evidence="7 8">
    <name type="scientific">Caproiciproducens galactitolivorans</name>
    <dbReference type="NCBI Taxonomy" id="642589"/>
    <lineage>
        <taxon>Bacteria</taxon>
        <taxon>Bacillati</taxon>
        <taxon>Bacillota</taxon>
        <taxon>Clostridia</taxon>
        <taxon>Eubacteriales</taxon>
        <taxon>Acutalibacteraceae</taxon>
        <taxon>Caproiciproducens</taxon>
    </lineage>
</organism>
<feature type="domain" description="Calcineurin-like phosphoesterase" evidence="5">
    <location>
        <begin position="88"/>
        <end position="290"/>
    </location>
</feature>
<dbReference type="Proteomes" id="UP001082703">
    <property type="component" value="Unassembled WGS sequence"/>
</dbReference>
<comment type="similarity">
    <text evidence="4">Belongs to the cyclic nucleotide phosphodiesterase class-III family.</text>
</comment>
<evidence type="ECO:0000256" key="2">
    <source>
        <dbReference type="ARBA" id="ARBA00022801"/>
    </source>
</evidence>
<evidence type="ECO:0000259" key="5">
    <source>
        <dbReference type="Pfam" id="PF00149"/>
    </source>
</evidence>
<protein>
    <submittedName>
        <fullName evidence="7">Ig-like domain-containing protein</fullName>
    </submittedName>
</protein>
<keyword evidence="8" id="KW-1185">Reference proteome</keyword>
<keyword evidence="2" id="KW-0378">Hydrolase</keyword>
<dbReference type="InterPro" id="IPR004843">
    <property type="entry name" value="Calcineurin-like_PHP"/>
</dbReference>
<dbReference type="RefSeq" id="WP_268057762.1">
    <property type="nucleotide sequence ID" value="NZ_JAPOHA010000004.1"/>
</dbReference>
<accession>A0ABT4BS81</accession>
<dbReference type="EMBL" id="JAPOHA010000004">
    <property type="protein sequence ID" value="MCY1713742.1"/>
    <property type="molecule type" value="Genomic_DNA"/>
</dbReference>
<keyword evidence="3" id="KW-0408">Iron</keyword>
<comment type="caution">
    <text evidence="7">The sequence shown here is derived from an EMBL/GenBank/DDBJ whole genome shotgun (WGS) entry which is preliminary data.</text>
</comment>
<dbReference type="Pfam" id="PF00149">
    <property type="entry name" value="Metallophos"/>
    <property type="match status" value="1"/>
</dbReference>
<evidence type="ECO:0000259" key="6">
    <source>
        <dbReference type="Pfam" id="PF07532"/>
    </source>
</evidence>
<sequence length="367" mass="40144">MLDCKGIKSVRQTVVYTAAGTAPKLPETVTAEFSNGTVQPVPVIWDVIHPSDYSKAGSFSVRGVLNGTAIVPKASITVTEGAGPLLSISVISDTHVDTGISSKNGKKLKNALLDLKEINPKAEALCVVGDMTDHGNDDEYDLFMKILDSVDHPKTYFVIGNHDIRWHDGGYKETYQRFLTKTKMPAGHYDEIIKGFHFIFLSTDQDLKDQANISDDQLNWLSAKLAEGADRNKPIFVFLHQSLANTSVGSYPGDGYGTSGYPDGVVQDSQLRSLLAKYPQVIFLTGHTHAVVDHPKCTIFTSGFWCVNTATTFSTIPSDGYGPDNGSQGLCLDIYPDKVLMKGRDFAKQEWPVNGQWTIPFPGEHAK</sequence>
<dbReference type="InterPro" id="IPR050884">
    <property type="entry name" value="CNP_phosphodiesterase-III"/>
</dbReference>